<comment type="subcellular location">
    <subcellularLocation>
        <location evidence="2">Endoplasmic reticulum membrane</location>
    </subcellularLocation>
</comment>
<keyword evidence="10" id="KW-1133">Transmembrane helix</keyword>
<evidence type="ECO:0000256" key="8">
    <source>
        <dbReference type="ARBA" id="ARBA00022824"/>
    </source>
</evidence>
<keyword evidence="11" id="KW-0472">Membrane</keyword>
<evidence type="ECO:0000256" key="12">
    <source>
        <dbReference type="ARBA" id="ARBA00047353"/>
    </source>
</evidence>
<evidence type="ECO:0000256" key="4">
    <source>
        <dbReference type="ARBA" id="ARBA00005432"/>
    </source>
</evidence>
<dbReference type="PANTHER" id="PTHR21528">
    <property type="entry name" value="DEHYDRODOLICHYL DIPHOSPHATE SYNTHASE COMPLEX SUBUNIT NUS1"/>
    <property type="match status" value="1"/>
</dbReference>
<dbReference type="PANTHER" id="PTHR21528:SF0">
    <property type="entry name" value="DEHYDRODOLICHYL DIPHOSPHATE SYNTHASE COMPLEX SUBUNIT NUS1"/>
    <property type="match status" value="1"/>
</dbReference>
<dbReference type="Pfam" id="PF01255">
    <property type="entry name" value="Prenyltransf"/>
    <property type="match status" value="1"/>
</dbReference>
<dbReference type="GO" id="GO:0005789">
    <property type="term" value="C:endoplasmic reticulum membrane"/>
    <property type="evidence" value="ECO:0007669"/>
    <property type="project" value="UniProtKB-SubCell"/>
</dbReference>
<protein>
    <recommendedName>
        <fullName evidence="5">ditrans,polycis-polyprenyl diphosphate synthase [(2E,6E)-farnesyldiphosphate specific]</fullName>
        <ecNumber evidence="5">2.5.1.87</ecNumber>
    </recommendedName>
</protein>
<dbReference type="GO" id="GO:0045547">
    <property type="term" value="F:ditrans,polycis-polyprenyl diphosphate synthase [(2E,6E)-farnesyl diphosphate specific] activity"/>
    <property type="evidence" value="ECO:0007669"/>
    <property type="project" value="UniProtKB-EC"/>
</dbReference>
<comment type="cofactor">
    <cofactor evidence="1">
        <name>Mg(2+)</name>
        <dbReference type="ChEBI" id="CHEBI:18420"/>
    </cofactor>
</comment>
<dbReference type="SUPFAM" id="SSF64005">
    <property type="entry name" value="Undecaprenyl diphosphate synthase"/>
    <property type="match status" value="1"/>
</dbReference>
<accession>A0AAV6UP08</accession>
<proteinExistence type="inferred from homology"/>
<dbReference type="EMBL" id="JAFNEN010000321">
    <property type="protein sequence ID" value="KAG8185909.1"/>
    <property type="molecule type" value="Genomic_DNA"/>
</dbReference>
<comment type="pathway">
    <text evidence="3">Protein modification; protein glycosylation.</text>
</comment>
<organism evidence="13 14">
    <name type="scientific">Oedothorax gibbosus</name>
    <dbReference type="NCBI Taxonomy" id="931172"/>
    <lineage>
        <taxon>Eukaryota</taxon>
        <taxon>Metazoa</taxon>
        <taxon>Ecdysozoa</taxon>
        <taxon>Arthropoda</taxon>
        <taxon>Chelicerata</taxon>
        <taxon>Arachnida</taxon>
        <taxon>Araneae</taxon>
        <taxon>Araneomorphae</taxon>
        <taxon>Entelegynae</taxon>
        <taxon>Araneoidea</taxon>
        <taxon>Linyphiidae</taxon>
        <taxon>Erigoninae</taxon>
        <taxon>Oedothorax</taxon>
    </lineage>
</organism>
<dbReference type="InterPro" id="IPR001441">
    <property type="entry name" value="UPP_synth-like"/>
</dbReference>
<keyword evidence="14" id="KW-1185">Reference proteome</keyword>
<keyword evidence="9" id="KW-0460">Magnesium</keyword>
<evidence type="ECO:0000256" key="6">
    <source>
        <dbReference type="ARBA" id="ARBA00022679"/>
    </source>
</evidence>
<keyword evidence="6" id="KW-0808">Transferase</keyword>
<evidence type="ECO:0000256" key="11">
    <source>
        <dbReference type="ARBA" id="ARBA00023136"/>
    </source>
</evidence>
<evidence type="ECO:0000256" key="9">
    <source>
        <dbReference type="ARBA" id="ARBA00022842"/>
    </source>
</evidence>
<comment type="catalytic activity">
    <reaction evidence="12">
        <text>n isopentenyl diphosphate + (2E,6E)-farnesyl diphosphate = a di-trans,poly-cis-polyprenyl diphosphate + n diphosphate</text>
        <dbReference type="Rhea" id="RHEA:53008"/>
        <dbReference type="Rhea" id="RHEA-COMP:19494"/>
        <dbReference type="ChEBI" id="CHEBI:33019"/>
        <dbReference type="ChEBI" id="CHEBI:128769"/>
        <dbReference type="ChEBI" id="CHEBI:136960"/>
        <dbReference type="ChEBI" id="CHEBI:175763"/>
        <dbReference type="EC" id="2.5.1.87"/>
    </reaction>
</comment>
<dbReference type="AlphaFoldDB" id="A0AAV6UP08"/>
<evidence type="ECO:0000256" key="2">
    <source>
        <dbReference type="ARBA" id="ARBA00004586"/>
    </source>
</evidence>
<evidence type="ECO:0000256" key="7">
    <source>
        <dbReference type="ARBA" id="ARBA00022692"/>
    </source>
</evidence>
<evidence type="ECO:0000256" key="5">
    <source>
        <dbReference type="ARBA" id="ARBA00012596"/>
    </source>
</evidence>
<evidence type="ECO:0000313" key="13">
    <source>
        <dbReference type="EMBL" id="KAG8185909.1"/>
    </source>
</evidence>
<sequence>MPSHLGLLVCEDQISFSDLSNIIIWSFCVGVQNVSIYDRTGYIKSNGSKLYKEANNRKNSILKKSANSLNIIFRDGKAPYLYNNFVRKNGHKTEDINVYLLSNLDGKQQIVSAAKSLCTDVKRKPHILENFHAQNFDCYLKDIINIPDPELLILFGESNGLMGYLPWHIRLSEIISQPTHYNFSIEEFQDILFRYSKCEQRFGK</sequence>
<dbReference type="InterPro" id="IPR036424">
    <property type="entry name" value="UPP_synth-like_sf"/>
</dbReference>
<dbReference type="GO" id="GO:1904423">
    <property type="term" value="C:dehydrodolichyl diphosphate synthase complex"/>
    <property type="evidence" value="ECO:0007669"/>
    <property type="project" value="InterPro"/>
</dbReference>
<keyword evidence="8" id="KW-0256">Endoplasmic reticulum</keyword>
<dbReference type="EC" id="2.5.1.87" evidence="5"/>
<gene>
    <name evidence="13" type="ORF">JTE90_028907</name>
</gene>
<evidence type="ECO:0000256" key="3">
    <source>
        <dbReference type="ARBA" id="ARBA00004922"/>
    </source>
</evidence>
<reference evidence="13 14" key="1">
    <citation type="journal article" date="2022" name="Nat. Ecol. Evol.">
        <title>A masculinizing supergene underlies an exaggerated male reproductive morph in a spider.</title>
        <authorList>
            <person name="Hendrickx F."/>
            <person name="De Corte Z."/>
            <person name="Sonet G."/>
            <person name="Van Belleghem S.M."/>
            <person name="Kostlbacher S."/>
            <person name="Vangestel C."/>
        </authorList>
    </citation>
    <scope>NUCLEOTIDE SEQUENCE [LARGE SCALE GENOMIC DNA]</scope>
    <source>
        <strain evidence="13">W744_W776</strain>
    </source>
</reference>
<dbReference type="Gene3D" id="3.40.1180.10">
    <property type="entry name" value="Decaprenyl diphosphate synthase-like"/>
    <property type="match status" value="1"/>
</dbReference>
<dbReference type="Proteomes" id="UP000827092">
    <property type="component" value="Unassembled WGS sequence"/>
</dbReference>
<keyword evidence="7" id="KW-0812">Transmembrane</keyword>
<comment type="similarity">
    <text evidence="4">Belongs to the UPP synthase family.</text>
</comment>
<evidence type="ECO:0000313" key="14">
    <source>
        <dbReference type="Proteomes" id="UP000827092"/>
    </source>
</evidence>
<dbReference type="InterPro" id="IPR038887">
    <property type="entry name" value="Nus1/NgBR"/>
</dbReference>
<evidence type="ECO:0000256" key="10">
    <source>
        <dbReference type="ARBA" id="ARBA00022989"/>
    </source>
</evidence>
<name>A0AAV6UP08_9ARAC</name>
<comment type="caution">
    <text evidence="13">The sequence shown here is derived from an EMBL/GenBank/DDBJ whole genome shotgun (WGS) entry which is preliminary data.</text>
</comment>
<evidence type="ECO:0000256" key="1">
    <source>
        <dbReference type="ARBA" id="ARBA00001946"/>
    </source>
</evidence>